<evidence type="ECO:0000313" key="2">
    <source>
        <dbReference type="Proteomes" id="UP001549104"/>
    </source>
</evidence>
<dbReference type="Proteomes" id="UP001549104">
    <property type="component" value="Unassembled WGS sequence"/>
</dbReference>
<accession>A0ABV2KAB5</accession>
<organism evidence="1 2">
    <name type="scientific">Sporosarcina psychrophila</name>
    <name type="common">Bacillus psychrophilus</name>
    <dbReference type="NCBI Taxonomy" id="1476"/>
    <lineage>
        <taxon>Bacteria</taxon>
        <taxon>Bacillati</taxon>
        <taxon>Bacillota</taxon>
        <taxon>Bacilli</taxon>
        <taxon>Bacillales</taxon>
        <taxon>Caryophanaceae</taxon>
        <taxon>Sporosarcina</taxon>
    </lineage>
</organism>
<gene>
    <name evidence="1" type="ORF">ABIC55_003107</name>
</gene>
<name>A0ABV2KAB5_SPOPS</name>
<keyword evidence="2" id="KW-1185">Reference proteome</keyword>
<reference evidence="1 2" key="1">
    <citation type="submission" date="2024-06" db="EMBL/GenBank/DDBJ databases">
        <title>Sorghum-associated microbial communities from plants grown in Nebraska, USA.</title>
        <authorList>
            <person name="Schachtman D."/>
        </authorList>
    </citation>
    <scope>NUCLEOTIDE SEQUENCE [LARGE SCALE GENOMIC DNA]</scope>
    <source>
        <strain evidence="1 2">1288</strain>
    </source>
</reference>
<proteinExistence type="predicted"/>
<protein>
    <submittedName>
        <fullName evidence="1">Uncharacterized protein</fullName>
    </submittedName>
</protein>
<sequence>MGLSEKGQSFLFYVVACEWGVMLGVRRDMIG</sequence>
<evidence type="ECO:0000313" key="1">
    <source>
        <dbReference type="EMBL" id="MET3658010.1"/>
    </source>
</evidence>
<comment type="caution">
    <text evidence="1">The sequence shown here is derived from an EMBL/GenBank/DDBJ whole genome shotgun (WGS) entry which is preliminary data.</text>
</comment>
<dbReference type="EMBL" id="JBEPME010000004">
    <property type="protein sequence ID" value="MET3658010.1"/>
    <property type="molecule type" value="Genomic_DNA"/>
</dbReference>